<reference evidence="5 6" key="1">
    <citation type="journal article" date="2015" name="Genome Biol. Evol.">
        <title>Comparative Genomics of Listeria Sensu Lato: Genus-Wide Differences in Evolutionary Dynamics and the Progressive Gain of Complex, Potentially Pathogenicity-Related Traits through Lateral Gene Transfer.</title>
        <authorList>
            <person name="Chiara M."/>
            <person name="Caruso M."/>
            <person name="D'Erchia A.M."/>
            <person name="Manzari C."/>
            <person name="Fraccalvieri R."/>
            <person name="Goffredo E."/>
            <person name="Latorre L."/>
            <person name="Miccolupo A."/>
            <person name="Padalino I."/>
            <person name="Santagada G."/>
            <person name="Chiocco D."/>
            <person name="Pesole G."/>
            <person name="Horner D.S."/>
            <person name="Parisi A."/>
        </authorList>
    </citation>
    <scope>NUCLEOTIDE SEQUENCE [LARGE SCALE GENOMIC DNA]</scope>
    <source>
        <strain evidence="5 6">1991</strain>
    </source>
</reference>
<keyword evidence="3" id="KW-0804">Transcription</keyword>
<comment type="caution">
    <text evidence="5">The sequence shown here is derived from an EMBL/GenBank/DDBJ whole genome shotgun (WGS) entry which is preliminary data.</text>
</comment>
<dbReference type="GO" id="GO:0003700">
    <property type="term" value="F:DNA-binding transcription factor activity"/>
    <property type="evidence" value="ECO:0007669"/>
    <property type="project" value="InterPro"/>
</dbReference>
<dbReference type="InterPro" id="IPR036388">
    <property type="entry name" value="WH-like_DNA-bd_sf"/>
</dbReference>
<proteinExistence type="predicted"/>
<dbReference type="AlphaFoldDB" id="A0A0J8GFT6"/>
<dbReference type="GO" id="GO:0003677">
    <property type="term" value="F:DNA binding"/>
    <property type="evidence" value="ECO:0007669"/>
    <property type="project" value="UniProtKB-KW"/>
</dbReference>
<sequence length="155" mass="18350">MEKQEEVLLKFRDLFNKMAWLNKEKMEQALQGHKPSEVHCMEYIGDHVDSNVTKMAGALYMTRGAISKITKKLIQKGYIATYQKEANKKEVYFSLTPEGEKVYQTHKHLHQTFQERDKIIFDQVTESQFDAMLRFIDLYSTHLDQEIEKENRTID</sequence>
<dbReference type="PATRIC" id="fig|1430899.3.peg.1515"/>
<dbReference type="SUPFAM" id="SSF46785">
    <property type="entry name" value="Winged helix' DNA-binding domain"/>
    <property type="match status" value="1"/>
</dbReference>
<dbReference type="SMART" id="SM00347">
    <property type="entry name" value="HTH_MARR"/>
    <property type="match status" value="1"/>
</dbReference>
<keyword evidence="1" id="KW-0805">Transcription regulation</keyword>
<dbReference type="InterPro" id="IPR052067">
    <property type="entry name" value="Metal_resp_HTH_trans_reg"/>
</dbReference>
<evidence type="ECO:0000256" key="2">
    <source>
        <dbReference type="ARBA" id="ARBA00023125"/>
    </source>
</evidence>
<evidence type="ECO:0000313" key="6">
    <source>
        <dbReference type="Proteomes" id="UP000052258"/>
    </source>
</evidence>
<keyword evidence="2" id="KW-0238">DNA-binding</keyword>
<dbReference type="PROSITE" id="PS50995">
    <property type="entry name" value="HTH_MARR_2"/>
    <property type="match status" value="1"/>
</dbReference>
<dbReference type="OrthoDB" id="5358347at2"/>
<organism evidence="5 6">
    <name type="scientific">Listeria fleischmannii 1991</name>
    <dbReference type="NCBI Taxonomy" id="1430899"/>
    <lineage>
        <taxon>Bacteria</taxon>
        <taxon>Bacillati</taxon>
        <taxon>Bacillota</taxon>
        <taxon>Bacilli</taxon>
        <taxon>Bacillales</taxon>
        <taxon>Listeriaceae</taxon>
        <taxon>Listeria</taxon>
    </lineage>
</organism>
<evidence type="ECO:0000259" key="4">
    <source>
        <dbReference type="PROSITE" id="PS50995"/>
    </source>
</evidence>
<dbReference type="PANTHER" id="PTHR35790">
    <property type="entry name" value="HTH-TYPE TRANSCRIPTIONAL REGULATOR PCHR"/>
    <property type="match status" value="1"/>
</dbReference>
<gene>
    <name evidence="5" type="ORF">X560_1317</name>
</gene>
<dbReference type="PANTHER" id="PTHR35790:SF4">
    <property type="entry name" value="HTH-TYPE TRANSCRIPTIONAL REGULATOR PCHR"/>
    <property type="match status" value="1"/>
</dbReference>
<dbReference type="EMBL" id="AZHO01000016">
    <property type="protein sequence ID" value="KMT59608.1"/>
    <property type="molecule type" value="Genomic_DNA"/>
</dbReference>
<feature type="domain" description="HTH marR-type" evidence="4">
    <location>
        <begin position="1"/>
        <end position="141"/>
    </location>
</feature>
<name>A0A0J8GFT6_9LIST</name>
<keyword evidence="6" id="KW-1185">Reference proteome</keyword>
<dbReference type="InterPro" id="IPR000835">
    <property type="entry name" value="HTH_MarR-typ"/>
</dbReference>
<dbReference type="InterPro" id="IPR036390">
    <property type="entry name" value="WH_DNA-bd_sf"/>
</dbReference>
<dbReference type="InterPro" id="IPR023187">
    <property type="entry name" value="Tscrpt_reg_MarR-type_CS"/>
</dbReference>
<evidence type="ECO:0000313" key="5">
    <source>
        <dbReference type="EMBL" id="KMT59608.1"/>
    </source>
</evidence>
<dbReference type="Proteomes" id="UP000052258">
    <property type="component" value="Unassembled WGS sequence"/>
</dbReference>
<protein>
    <submittedName>
        <fullName evidence="5">HTH-type transcriptional regulator YvnA</fullName>
    </submittedName>
</protein>
<dbReference type="RefSeq" id="WP_007473295.1">
    <property type="nucleotide sequence ID" value="NZ_KQ130615.1"/>
</dbReference>
<dbReference type="Pfam" id="PF01047">
    <property type="entry name" value="MarR"/>
    <property type="match status" value="1"/>
</dbReference>
<evidence type="ECO:0000256" key="3">
    <source>
        <dbReference type="ARBA" id="ARBA00023163"/>
    </source>
</evidence>
<accession>A0A0J8GFT6</accession>
<evidence type="ECO:0000256" key="1">
    <source>
        <dbReference type="ARBA" id="ARBA00023015"/>
    </source>
</evidence>
<dbReference type="PROSITE" id="PS01117">
    <property type="entry name" value="HTH_MARR_1"/>
    <property type="match status" value="1"/>
</dbReference>
<dbReference type="Gene3D" id="1.10.10.10">
    <property type="entry name" value="Winged helix-like DNA-binding domain superfamily/Winged helix DNA-binding domain"/>
    <property type="match status" value="1"/>
</dbReference>